<evidence type="ECO:0000313" key="2">
    <source>
        <dbReference type="EMBL" id="OGE64598.1"/>
    </source>
</evidence>
<evidence type="ECO:0000256" key="1">
    <source>
        <dbReference type="SAM" id="Phobius"/>
    </source>
</evidence>
<dbReference type="Proteomes" id="UP000183317">
    <property type="component" value="Unassembled WGS sequence"/>
</dbReference>
<protein>
    <recommendedName>
        <fullName evidence="4">Glycoside hydrolase family 5 domain-containing protein</fullName>
    </recommendedName>
</protein>
<dbReference type="AlphaFoldDB" id="A0A1F5MGV2"/>
<dbReference type="SUPFAM" id="SSF51445">
    <property type="entry name" value="(Trans)glycosidases"/>
    <property type="match status" value="1"/>
</dbReference>
<dbReference type="Gene3D" id="3.20.20.80">
    <property type="entry name" value="Glycosidases"/>
    <property type="match status" value="1"/>
</dbReference>
<dbReference type="InterPro" id="IPR017853">
    <property type="entry name" value="GH"/>
</dbReference>
<dbReference type="EMBL" id="MFDU01000006">
    <property type="protein sequence ID" value="OGE64598.1"/>
    <property type="molecule type" value="Genomic_DNA"/>
</dbReference>
<keyword evidence="1" id="KW-0472">Membrane</keyword>
<gene>
    <name evidence="2" type="ORF">A3J13_02135</name>
</gene>
<keyword evidence="1" id="KW-0812">Transmembrane</keyword>
<feature type="transmembrane region" description="Helical" evidence="1">
    <location>
        <begin position="7"/>
        <end position="25"/>
    </location>
</feature>
<sequence>MRILLKVGIFLIFLLIILLLGQIVFNRIYTFPKSIKYGVTFSPKFASELNLDWKETYIKVLDDLKVKNLRIPTYWDEIASESGKLDFSKDDFMLAEAEKRQVKVILTLGMRQPRWPECHIPSWAKGLSVKARQQKVLEFITSVVQKYDSYPSVEYWQVENEPLLAGFGVCDIPDEKFLSYEVELVRSLSKKKVIVTDSGELGFWITPMRLSDIFGTTLYRKVYNKFLGYTSYPVLPYLYNVKSMLAGGKKTIIAELQAEPWSPDNSLALTDVEKQTEIFSVNDFKDNVSYAKDTGFEEDYLWGVEWWYFMAKMGHPEYLEYAKTLF</sequence>
<accession>A0A1F5MGV2</accession>
<keyword evidence="1" id="KW-1133">Transmembrane helix</keyword>
<evidence type="ECO:0000313" key="3">
    <source>
        <dbReference type="Proteomes" id="UP000183317"/>
    </source>
</evidence>
<evidence type="ECO:0008006" key="4">
    <source>
        <dbReference type="Google" id="ProtNLM"/>
    </source>
</evidence>
<reference evidence="2 3" key="1">
    <citation type="journal article" date="2016" name="Nat. Commun.">
        <title>Thousands of microbial genomes shed light on interconnected biogeochemical processes in an aquifer system.</title>
        <authorList>
            <person name="Anantharaman K."/>
            <person name="Brown C.T."/>
            <person name="Hug L.A."/>
            <person name="Sharon I."/>
            <person name="Castelle C.J."/>
            <person name="Probst A.J."/>
            <person name="Thomas B.C."/>
            <person name="Singh A."/>
            <person name="Wilkins M.J."/>
            <person name="Karaoz U."/>
            <person name="Brodie E.L."/>
            <person name="Williams K.H."/>
            <person name="Hubbard S.S."/>
            <person name="Banfield J.F."/>
        </authorList>
    </citation>
    <scope>NUCLEOTIDE SEQUENCE [LARGE SCALE GENOMIC DNA]</scope>
</reference>
<organism evidence="2 3">
    <name type="scientific">Candidatus Daviesbacteria bacterium RIFCSPLOWO2_02_FULL_36_8</name>
    <dbReference type="NCBI Taxonomy" id="1797793"/>
    <lineage>
        <taxon>Bacteria</taxon>
        <taxon>Candidatus Daviesiibacteriota</taxon>
    </lineage>
</organism>
<name>A0A1F5MGV2_9BACT</name>
<proteinExistence type="predicted"/>
<comment type="caution">
    <text evidence="2">The sequence shown here is derived from an EMBL/GenBank/DDBJ whole genome shotgun (WGS) entry which is preliminary data.</text>
</comment>